<gene>
    <name evidence="13" type="ORF">Zmor_012334</name>
</gene>
<dbReference type="SUPFAM" id="SSF81653">
    <property type="entry name" value="Calcium ATPase, transduction domain A"/>
    <property type="match status" value="1"/>
</dbReference>
<keyword evidence="3 11" id="KW-0812">Transmembrane</keyword>
<dbReference type="SFLD" id="SFLDG00002">
    <property type="entry name" value="C1.7:_P-type_atpase_like"/>
    <property type="match status" value="1"/>
</dbReference>
<feature type="transmembrane region" description="Helical" evidence="11">
    <location>
        <begin position="270"/>
        <end position="293"/>
    </location>
</feature>
<keyword evidence="5" id="KW-0547">Nucleotide-binding</keyword>
<comment type="caution">
    <text evidence="13">The sequence shown here is derived from an EMBL/GenBank/DDBJ whole genome shotgun (WGS) entry which is preliminary data.</text>
</comment>
<organism evidence="13 14">
    <name type="scientific">Zophobas morio</name>
    <dbReference type="NCBI Taxonomy" id="2755281"/>
    <lineage>
        <taxon>Eukaryota</taxon>
        <taxon>Metazoa</taxon>
        <taxon>Ecdysozoa</taxon>
        <taxon>Arthropoda</taxon>
        <taxon>Hexapoda</taxon>
        <taxon>Insecta</taxon>
        <taxon>Pterygota</taxon>
        <taxon>Neoptera</taxon>
        <taxon>Endopterygota</taxon>
        <taxon>Coleoptera</taxon>
        <taxon>Polyphaga</taxon>
        <taxon>Cucujiformia</taxon>
        <taxon>Tenebrionidae</taxon>
        <taxon>Zophobas</taxon>
    </lineage>
</organism>
<dbReference type="InterPro" id="IPR023298">
    <property type="entry name" value="ATPase_P-typ_TM_dom_sf"/>
</dbReference>
<feature type="transmembrane region" description="Helical" evidence="11">
    <location>
        <begin position="438"/>
        <end position="461"/>
    </location>
</feature>
<dbReference type="Gene3D" id="2.70.150.10">
    <property type="entry name" value="Calcium-transporting ATPase, cytoplasmic transduction domain A"/>
    <property type="match status" value="1"/>
</dbReference>
<dbReference type="PROSITE" id="PS00154">
    <property type="entry name" value="ATPASE_E1_E2"/>
    <property type="match status" value="1"/>
</dbReference>
<dbReference type="InterPro" id="IPR006544">
    <property type="entry name" value="P-type_TPase_V"/>
</dbReference>
<dbReference type="EMBL" id="JALNTZ010003919">
    <property type="protein sequence ID" value="KAJ3615739.1"/>
    <property type="molecule type" value="Genomic_DNA"/>
</dbReference>
<dbReference type="Pfam" id="PF13246">
    <property type="entry name" value="Cation_ATPase"/>
    <property type="match status" value="1"/>
</dbReference>
<dbReference type="InterPro" id="IPR018303">
    <property type="entry name" value="ATPase_P-typ_P_site"/>
</dbReference>
<dbReference type="GO" id="GO:0140358">
    <property type="term" value="F:P-type transmembrane transporter activity"/>
    <property type="evidence" value="ECO:0007669"/>
    <property type="project" value="InterPro"/>
</dbReference>
<feature type="transmembrane region" description="Helical" evidence="11">
    <location>
        <begin position="37"/>
        <end position="58"/>
    </location>
</feature>
<dbReference type="PRINTS" id="PR00119">
    <property type="entry name" value="CATATPASE"/>
</dbReference>
<dbReference type="NCBIfam" id="TIGR01494">
    <property type="entry name" value="ATPase_P-type"/>
    <property type="match status" value="1"/>
</dbReference>
<dbReference type="InterPro" id="IPR023299">
    <property type="entry name" value="ATPase_P-typ_cyto_dom_N"/>
</dbReference>
<keyword evidence="10 11" id="KW-0472">Membrane</keyword>
<comment type="similarity">
    <text evidence="2">Belongs to the cation transport ATPase (P-type) (TC 3.A.3) family. Type V subfamily.</text>
</comment>
<evidence type="ECO:0000256" key="8">
    <source>
        <dbReference type="ARBA" id="ARBA00022967"/>
    </source>
</evidence>
<evidence type="ECO:0000313" key="13">
    <source>
        <dbReference type="EMBL" id="KAJ3615739.1"/>
    </source>
</evidence>
<keyword evidence="9 11" id="KW-1133">Transmembrane helix</keyword>
<dbReference type="InterPro" id="IPR059000">
    <property type="entry name" value="ATPase_P-type_domA"/>
</dbReference>
<keyword evidence="4" id="KW-0479">Metal-binding</keyword>
<evidence type="ECO:0000259" key="12">
    <source>
        <dbReference type="Pfam" id="PF00122"/>
    </source>
</evidence>
<feature type="transmembrane region" description="Helical" evidence="11">
    <location>
        <begin position="236"/>
        <end position="258"/>
    </location>
</feature>
<evidence type="ECO:0000256" key="10">
    <source>
        <dbReference type="ARBA" id="ARBA00023136"/>
    </source>
</evidence>
<feature type="transmembrane region" description="Helical" evidence="11">
    <location>
        <begin position="926"/>
        <end position="949"/>
    </location>
</feature>
<dbReference type="InterPro" id="IPR008250">
    <property type="entry name" value="ATPase_P-typ_transduc_dom_A_sf"/>
</dbReference>
<dbReference type="SFLD" id="SFLDF00027">
    <property type="entry name" value="p-type_atpase"/>
    <property type="match status" value="1"/>
</dbReference>
<evidence type="ECO:0000256" key="7">
    <source>
        <dbReference type="ARBA" id="ARBA00022842"/>
    </source>
</evidence>
<comment type="subcellular location">
    <subcellularLocation>
        <location evidence="1">Membrane</location>
        <topology evidence="1">Multi-pass membrane protein</topology>
    </subcellularLocation>
</comment>
<dbReference type="InterPro" id="IPR023214">
    <property type="entry name" value="HAD_sf"/>
</dbReference>
<feature type="transmembrane region" description="Helical" evidence="11">
    <location>
        <begin position="996"/>
        <end position="1018"/>
    </location>
</feature>
<keyword evidence="14" id="KW-1185">Reference proteome</keyword>
<feature type="transmembrane region" description="Helical" evidence="11">
    <location>
        <begin position="1047"/>
        <end position="1066"/>
    </location>
</feature>
<protein>
    <recommendedName>
        <fullName evidence="12">P-type ATPase A domain-containing protein</fullName>
    </recommendedName>
</protein>
<feature type="non-terminal residue" evidence="13">
    <location>
        <position position="1"/>
    </location>
</feature>
<dbReference type="SFLD" id="SFLDS00003">
    <property type="entry name" value="Haloacid_Dehalogenase"/>
    <property type="match status" value="1"/>
</dbReference>
<evidence type="ECO:0000256" key="1">
    <source>
        <dbReference type="ARBA" id="ARBA00004141"/>
    </source>
</evidence>
<dbReference type="InterPro" id="IPR001757">
    <property type="entry name" value="P_typ_ATPase"/>
</dbReference>
<keyword evidence="8" id="KW-1278">Translocase</keyword>
<dbReference type="InterPro" id="IPR044492">
    <property type="entry name" value="P_typ_ATPase_HD_dom"/>
</dbReference>
<evidence type="ECO:0000256" key="3">
    <source>
        <dbReference type="ARBA" id="ARBA00022692"/>
    </source>
</evidence>
<feature type="transmembrane region" description="Helical" evidence="11">
    <location>
        <begin position="473"/>
        <end position="495"/>
    </location>
</feature>
<dbReference type="SUPFAM" id="SSF81660">
    <property type="entry name" value="Metal cation-transporting ATPase, ATP-binding domain N"/>
    <property type="match status" value="1"/>
</dbReference>
<dbReference type="Pfam" id="PF00122">
    <property type="entry name" value="E1-E2_ATPase"/>
    <property type="match status" value="1"/>
</dbReference>
<evidence type="ECO:0000256" key="9">
    <source>
        <dbReference type="ARBA" id="ARBA00022989"/>
    </source>
</evidence>
<dbReference type="PANTHER" id="PTHR45630:SF11">
    <property type="entry name" value="CATION-TRANSPORTING P-TYPE ATPASE N-TERMINAL DOMAIN-CONTAINING PROTEIN"/>
    <property type="match status" value="1"/>
</dbReference>
<dbReference type="GO" id="GO:0016020">
    <property type="term" value="C:membrane"/>
    <property type="evidence" value="ECO:0007669"/>
    <property type="project" value="UniProtKB-SubCell"/>
</dbReference>
<dbReference type="InterPro" id="IPR036412">
    <property type="entry name" value="HAD-like_sf"/>
</dbReference>
<evidence type="ECO:0000256" key="4">
    <source>
        <dbReference type="ARBA" id="ARBA00022723"/>
    </source>
</evidence>
<keyword evidence="7" id="KW-0460">Magnesium</keyword>
<dbReference type="GO" id="GO:0016887">
    <property type="term" value="F:ATP hydrolysis activity"/>
    <property type="evidence" value="ECO:0007669"/>
    <property type="project" value="InterPro"/>
</dbReference>
<sequence length="1164" mass="131225">MDEKQKLILKAINIKGTKFYHSDLQLRGFKNNLFGNICYYMALSISLLWVALLILNLVDFYHNCSITGIDDLCFYGDFFIFGNFEVNSVVFFILWLASTIWYSTWLVFQDEVQNWFRLPCVPKRADYIWIWVHDDEELLSSSSFKAVKLLRNLKKLLRIEGPPGRTTTVEVRNIVTTAGESFRYFNHEGSRFVLKDDQFEAPSIKLGTMYSEFHLLKSGLPSAVALERYEYIGPNIIPFSVDSVPTLIINEFFTWFYFYQWVMYTVWFWFSYLFVAAAEASVVLLSAVANIIVSWSNQRTVSKLTDCHSEVEVLRSGKWLSVSTTKLVPSDIIAITTGLKLPCDLVLLDGSAVCNESALTGESMPVQKVQCPNENRVYDSLQSGSRFTLFAGTTAKASEDNKPVLAVVTSTGINTSKGDLVSSILYPQKISFKYDEEFGVVVCILLCYGCVVFVLAIIFQNRSGLKGNWVTKWAYGIFTISQVLTPLLPVALKVGQIRSCQRLKKLGVITVNPSRIAICGKIKCFCFDKTGTLTVEGLTFLGVKQREYFEKESELESDLYLPNSNKLEKRVIEGLASCHSVAQFESTYVGNEVELQMFKSTGWVLNDREKVPILKDPTGKHVLRLIRKFDFDHELQTMSVIVKDQDNDLHIFCKGSFEKLKKLCKTQTLPSTYLKTAERFAFNGAYVLTLAYKRLETDKDISNLTRAEVEVKLEFLGLMIFRNELKPDTPKAMRDLQQGDITPIIITGDNANCAQYIARACSIIKPRQRVILGQLEGEQVSWRYFGEGVENSEIMTSREVLRKCNSTRKNLSNEHDFVLALTGNATLNALVERGYLELMIFQIRVYARMSPDSKVYIVKAYRAAGLIVGMCGDGGNDCGALRAAHAGIALSDAEASMVSPFTSKAKTCSSAVDLVREGRAALHTSFAVYKFLICYGQLFSMVKLCSFYYGVLMSLLGYIFVDAVAVLTLGYTMTMGGPKNILKKKRPTSSLLGSQMLVSVIGVIIINFFILITVVLLVTNSKNYVPWPSDLTTSKYWWYMSDNWESTALYLAFYLNFITSALVFSFGSHFRSFVLKNIYLVLNWLVLFVLTILLALLPPSSFTDAWHIASRKTNFPGTTQPVWRRYQAEGGSTSPAMSFALRLEIVMIIGVGLICLCFWQALFA</sequence>
<feature type="transmembrane region" description="Helical" evidence="11">
    <location>
        <begin position="955"/>
        <end position="975"/>
    </location>
</feature>
<dbReference type="SUPFAM" id="SSF81665">
    <property type="entry name" value="Calcium ATPase, transmembrane domain M"/>
    <property type="match status" value="1"/>
</dbReference>
<feature type="domain" description="P-type ATPase A" evidence="12">
    <location>
        <begin position="309"/>
        <end position="423"/>
    </location>
</feature>
<dbReference type="Proteomes" id="UP001168821">
    <property type="component" value="Unassembled WGS sequence"/>
</dbReference>
<dbReference type="Gene3D" id="3.40.1110.10">
    <property type="entry name" value="Calcium-transporting ATPase, cytoplasmic domain N"/>
    <property type="match status" value="1"/>
</dbReference>
<evidence type="ECO:0000256" key="11">
    <source>
        <dbReference type="SAM" id="Phobius"/>
    </source>
</evidence>
<dbReference type="PANTHER" id="PTHR45630">
    <property type="entry name" value="CATION-TRANSPORTING ATPASE-RELATED"/>
    <property type="match status" value="1"/>
</dbReference>
<feature type="transmembrane region" description="Helical" evidence="11">
    <location>
        <begin position="89"/>
        <end position="108"/>
    </location>
</feature>
<reference evidence="13" key="1">
    <citation type="journal article" date="2023" name="G3 (Bethesda)">
        <title>Whole genome assemblies of Zophobas morio and Tenebrio molitor.</title>
        <authorList>
            <person name="Kaur S."/>
            <person name="Stinson S.A."/>
            <person name="diCenzo G.C."/>
        </authorList>
    </citation>
    <scope>NUCLEOTIDE SEQUENCE</scope>
    <source>
        <strain evidence="13">QUZm001</strain>
    </source>
</reference>
<accession>A0AA38LZM5</accession>
<evidence type="ECO:0000256" key="6">
    <source>
        <dbReference type="ARBA" id="ARBA00022840"/>
    </source>
</evidence>
<dbReference type="NCBIfam" id="TIGR01657">
    <property type="entry name" value="P-ATPase-V"/>
    <property type="match status" value="1"/>
</dbReference>
<name>A0AA38LZM5_9CUCU</name>
<dbReference type="SUPFAM" id="SSF56784">
    <property type="entry name" value="HAD-like"/>
    <property type="match status" value="1"/>
</dbReference>
<feature type="transmembrane region" description="Helical" evidence="11">
    <location>
        <begin position="1078"/>
        <end position="1097"/>
    </location>
</feature>
<evidence type="ECO:0000256" key="5">
    <source>
        <dbReference type="ARBA" id="ARBA00022741"/>
    </source>
</evidence>
<evidence type="ECO:0000256" key="2">
    <source>
        <dbReference type="ARBA" id="ARBA00006000"/>
    </source>
</evidence>
<proteinExistence type="inferred from homology"/>
<feature type="transmembrane region" description="Helical" evidence="11">
    <location>
        <begin position="1145"/>
        <end position="1163"/>
    </location>
</feature>
<dbReference type="AlphaFoldDB" id="A0AA38LZM5"/>
<evidence type="ECO:0000313" key="14">
    <source>
        <dbReference type="Proteomes" id="UP001168821"/>
    </source>
</evidence>
<dbReference type="GO" id="GO:0019829">
    <property type="term" value="F:ATPase-coupled monoatomic cation transmembrane transporter activity"/>
    <property type="evidence" value="ECO:0007669"/>
    <property type="project" value="TreeGrafter"/>
</dbReference>
<dbReference type="Gene3D" id="3.40.50.1000">
    <property type="entry name" value="HAD superfamily/HAD-like"/>
    <property type="match status" value="1"/>
</dbReference>
<dbReference type="GO" id="GO:0046872">
    <property type="term" value="F:metal ion binding"/>
    <property type="evidence" value="ECO:0007669"/>
    <property type="project" value="UniProtKB-KW"/>
</dbReference>
<keyword evidence="6" id="KW-0067">ATP-binding</keyword>
<dbReference type="GO" id="GO:0005524">
    <property type="term" value="F:ATP binding"/>
    <property type="evidence" value="ECO:0007669"/>
    <property type="project" value="UniProtKB-KW"/>
</dbReference>